<gene>
    <name evidence="6" type="ORF">CDAUBV1_LOCUS14491</name>
</gene>
<dbReference type="SMART" id="SM01371">
    <property type="entry name" value="TFIIA"/>
    <property type="match status" value="1"/>
</dbReference>
<dbReference type="Gene3D" id="2.30.18.10">
    <property type="entry name" value="Transcription factor IIA (TFIIA), beta-barrel domain"/>
    <property type="match status" value="1"/>
</dbReference>
<dbReference type="PANTHER" id="PTHR12694">
    <property type="entry name" value="TRANSCRIPTION INITIATION FACTOR IIA SUBUNIT 1"/>
    <property type="match status" value="1"/>
</dbReference>
<feature type="compositionally biased region" description="Polar residues" evidence="5">
    <location>
        <begin position="271"/>
        <end position="283"/>
    </location>
</feature>
<sequence>MTDVSRFYNDVIEDVINGVKDELVEDGVDAQVLDELRKLWKAKLAETHVFDPEPTTTSAAQYLNLLQRSQLQVRPSITAPLNLSNPTIALPVRQLNAARVIAASGTEGGQTVVAASNLSTVRLAPQTNVGAQAQQLTNIASARTVRQPSTANNLINNLSGTVAAQLQPRGVLATGIQSGGAPQLAALPSGLTGHLVQIGQQTYLVPQSMINLRQPGTAQLPISQLVGATTSGAAPNGLTDSKSFPISDPSAFRQTQVDGGHDSDDEKFCDTPSTHHQTPNVSTPHRPGPSQLGADRSVNISDLEEDDDDDDDDFVAATPGLTPSSLRSPFQSHRRGGTPGDLNRRDAIFGGTPLMSAPPTPMTPASVASRPAVGDTSAWRRAGAGTTPAGSRPGPATSRKRRRRSSHTAGDTDTEPDDEFEDDDDDVGDDVELMTTATMTPADHTKEEEDDDEHIARKRSAAASSKESRSATQAEPLSSPTSQIGDAPEPQESGAEGDLLQDEEEEEDEEPLNSGDDVSDEEPEVLFESDNVVVCQYDKIHRSRNKWRFHLKDGIMAINGRDHVFQKALGEAEW</sequence>
<feature type="compositionally biased region" description="Acidic residues" evidence="5">
    <location>
        <begin position="302"/>
        <end position="314"/>
    </location>
</feature>
<evidence type="ECO:0000256" key="1">
    <source>
        <dbReference type="ARBA" id="ARBA00004123"/>
    </source>
</evidence>
<dbReference type="Gene3D" id="1.10.287.100">
    <property type="match status" value="1"/>
</dbReference>
<dbReference type="CDD" id="cd07976">
    <property type="entry name" value="TFIIA_alpha_beta_like"/>
    <property type="match status" value="2"/>
</dbReference>
<proteinExistence type="inferred from homology"/>
<keyword evidence="4" id="KW-0539">Nucleus</keyword>
<organism evidence="6 7">
    <name type="scientific">Calicophoron daubneyi</name>
    <name type="common">Rumen fluke</name>
    <name type="synonym">Paramphistomum daubneyi</name>
    <dbReference type="NCBI Taxonomy" id="300641"/>
    <lineage>
        <taxon>Eukaryota</taxon>
        <taxon>Metazoa</taxon>
        <taxon>Spiralia</taxon>
        <taxon>Lophotrochozoa</taxon>
        <taxon>Platyhelminthes</taxon>
        <taxon>Trematoda</taxon>
        <taxon>Digenea</taxon>
        <taxon>Plagiorchiida</taxon>
        <taxon>Pronocephalata</taxon>
        <taxon>Paramphistomoidea</taxon>
        <taxon>Paramphistomidae</taxon>
        <taxon>Calicophoron</taxon>
    </lineage>
</organism>
<evidence type="ECO:0000313" key="7">
    <source>
        <dbReference type="Proteomes" id="UP001497525"/>
    </source>
</evidence>
<comment type="similarity">
    <text evidence="2">Belongs to the TFIIA subunit 1 family.</text>
</comment>
<dbReference type="Pfam" id="PF03153">
    <property type="entry name" value="TFIIA"/>
    <property type="match status" value="2"/>
</dbReference>
<evidence type="ECO:0000256" key="2">
    <source>
        <dbReference type="ARBA" id="ARBA00010059"/>
    </source>
</evidence>
<reference evidence="6" key="1">
    <citation type="submission" date="2024-06" db="EMBL/GenBank/DDBJ databases">
        <authorList>
            <person name="Liu X."/>
            <person name="Lenzi L."/>
            <person name="Haldenby T S."/>
            <person name="Uol C."/>
        </authorList>
    </citation>
    <scope>NUCLEOTIDE SEQUENCE</scope>
</reference>
<dbReference type="GO" id="GO:0005672">
    <property type="term" value="C:transcription factor TFIIA complex"/>
    <property type="evidence" value="ECO:0007669"/>
    <property type="project" value="InterPro"/>
</dbReference>
<dbReference type="GO" id="GO:0006367">
    <property type="term" value="P:transcription initiation at RNA polymerase II promoter"/>
    <property type="evidence" value="ECO:0007669"/>
    <property type="project" value="InterPro"/>
</dbReference>
<name>A0AAV2TRP8_CALDB</name>
<feature type="compositionally biased region" description="Acidic residues" evidence="5">
    <location>
        <begin position="412"/>
        <end position="432"/>
    </location>
</feature>
<dbReference type="EMBL" id="CAXLJL010000601">
    <property type="protein sequence ID" value="CAL5139450.1"/>
    <property type="molecule type" value="Genomic_DNA"/>
</dbReference>
<dbReference type="SUPFAM" id="SSF50784">
    <property type="entry name" value="Transcription factor IIA (TFIIA), beta-barrel domain"/>
    <property type="match status" value="1"/>
</dbReference>
<feature type="compositionally biased region" description="Polar residues" evidence="5">
    <location>
        <begin position="321"/>
        <end position="331"/>
    </location>
</feature>
<evidence type="ECO:0000256" key="3">
    <source>
        <dbReference type="ARBA" id="ARBA00023163"/>
    </source>
</evidence>
<evidence type="ECO:0000256" key="5">
    <source>
        <dbReference type="SAM" id="MobiDB-lite"/>
    </source>
</evidence>
<dbReference type="PANTHER" id="PTHR12694:SF8">
    <property type="entry name" value="TRANSCRIPTION INITIATION FACTOR IIA SUBUNIT 1"/>
    <property type="match status" value="1"/>
</dbReference>
<feature type="compositionally biased region" description="Basic and acidic residues" evidence="5">
    <location>
        <begin position="259"/>
        <end position="269"/>
    </location>
</feature>
<feature type="region of interest" description="Disordered" evidence="5">
    <location>
        <begin position="233"/>
        <end position="527"/>
    </location>
</feature>
<feature type="compositionally biased region" description="Polar residues" evidence="5">
    <location>
        <begin position="233"/>
        <end position="244"/>
    </location>
</feature>
<feature type="compositionally biased region" description="Acidic residues" evidence="5">
    <location>
        <begin position="499"/>
        <end position="527"/>
    </location>
</feature>
<dbReference type="FunFam" id="2.30.18.10:FF:000002">
    <property type="entry name" value="Transcription initiation factor IIA subunit 1"/>
    <property type="match status" value="1"/>
</dbReference>
<feature type="compositionally biased region" description="Polar residues" evidence="5">
    <location>
        <begin position="472"/>
        <end position="484"/>
    </location>
</feature>
<dbReference type="SUPFAM" id="SSF47396">
    <property type="entry name" value="Transcription factor IIA (TFIIA), alpha-helical domain"/>
    <property type="match status" value="1"/>
</dbReference>
<comment type="caution">
    <text evidence="6">The sequence shown here is derived from an EMBL/GenBank/DDBJ whole genome shotgun (WGS) entry which is preliminary data.</text>
</comment>
<evidence type="ECO:0000313" key="6">
    <source>
        <dbReference type="EMBL" id="CAL5139450.1"/>
    </source>
</evidence>
<evidence type="ECO:0000256" key="4">
    <source>
        <dbReference type="ARBA" id="ARBA00023242"/>
    </source>
</evidence>
<accession>A0AAV2TRP8</accession>
<dbReference type="Proteomes" id="UP001497525">
    <property type="component" value="Unassembled WGS sequence"/>
</dbReference>
<protein>
    <recommendedName>
        <fullName evidence="8">Transcription initiation factor IIA subunit 1</fullName>
    </recommendedName>
</protein>
<dbReference type="AlphaFoldDB" id="A0AAV2TRP8"/>
<comment type="subcellular location">
    <subcellularLocation>
        <location evidence="1">Nucleus</location>
    </subcellularLocation>
</comment>
<dbReference type="InterPro" id="IPR009088">
    <property type="entry name" value="TFIIA_b-brl"/>
</dbReference>
<keyword evidence="3" id="KW-0804">Transcription</keyword>
<evidence type="ECO:0008006" key="8">
    <source>
        <dbReference type="Google" id="ProtNLM"/>
    </source>
</evidence>
<dbReference type="InterPro" id="IPR004855">
    <property type="entry name" value="TFIIA_asu/bsu"/>
</dbReference>